<dbReference type="Gene3D" id="2.20.28.30">
    <property type="entry name" value="RNA polymerase ii, chain L"/>
    <property type="match status" value="1"/>
</dbReference>
<feature type="domain" description="Putative regulatory protein FmdB zinc ribbon" evidence="1">
    <location>
        <begin position="1"/>
        <end position="42"/>
    </location>
</feature>
<protein>
    <submittedName>
        <fullName evidence="2">Transcriptional regulator</fullName>
    </submittedName>
</protein>
<dbReference type="PANTHER" id="PTHR34404">
    <property type="entry name" value="REGULATORY PROTEIN, FMDB FAMILY"/>
    <property type="match status" value="1"/>
</dbReference>
<organism evidence="2 3">
    <name type="scientific">Candidatus Sedimenticola endophacoides</name>
    <dbReference type="NCBI Taxonomy" id="2548426"/>
    <lineage>
        <taxon>Bacteria</taxon>
        <taxon>Pseudomonadati</taxon>
        <taxon>Pseudomonadota</taxon>
        <taxon>Gammaproteobacteria</taxon>
        <taxon>Chromatiales</taxon>
        <taxon>Sedimenticolaceae</taxon>
        <taxon>Sedimenticola</taxon>
    </lineage>
</organism>
<evidence type="ECO:0000313" key="2">
    <source>
        <dbReference type="EMBL" id="PUD99245.1"/>
    </source>
</evidence>
<accession>A0A6N4DQT0</accession>
<evidence type="ECO:0000259" key="1">
    <source>
        <dbReference type="SMART" id="SM00834"/>
    </source>
</evidence>
<dbReference type="EMBL" id="PQCO01000265">
    <property type="protein sequence ID" value="PUD99245.1"/>
    <property type="molecule type" value="Genomic_DNA"/>
</dbReference>
<dbReference type="AlphaFoldDB" id="A0A6N4DQT0"/>
<sequence>MPIYEYRCEACGHELEAMQKMSDERLTDCPECGRPELVKLLSAAGFRLKGGGWYETDFKGGAKKNVAAESPAAPACGAGGGGCKACCE</sequence>
<evidence type="ECO:0000313" key="3">
    <source>
        <dbReference type="Proteomes" id="UP000250928"/>
    </source>
</evidence>
<name>A0A6N4DQT0_9GAMM</name>
<dbReference type="NCBIfam" id="TIGR02605">
    <property type="entry name" value="CxxC_CxxC_SSSS"/>
    <property type="match status" value="1"/>
</dbReference>
<dbReference type="Proteomes" id="UP000250928">
    <property type="component" value="Unassembled WGS sequence"/>
</dbReference>
<dbReference type="InterPro" id="IPR013429">
    <property type="entry name" value="Regulatory_FmdB_Zinc_ribbon"/>
</dbReference>
<dbReference type="PANTHER" id="PTHR34404:SF2">
    <property type="entry name" value="CONSERVED SERINE RICH PROTEIN"/>
    <property type="match status" value="1"/>
</dbReference>
<proteinExistence type="predicted"/>
<dbReference type="Pfam" id="PF09723">
    <property type="entry name" value="Zn_ribbon_8"/>
    <property type="match status" value="1"/>
</dbReference>
<reference evidence="2 3" key="1">
    <citation type="submission" date="2018-01" db="EMBL/GenBank/DDBJ databases">
        <title>Novel co-symbiosis in the lucinid bivalve Phacoides pectinatus.</title>
        <authorList>
            <person name="Lim S.J."/>
            <person name="Davis B.G."/>
            <person name="Gill D.E."/>
            <person name="Engel A.S."/>
            <person name="Anderson L.C."/>
            <person name="Campbell B.J."/>
        </authorList>
    </citation>
    <scope>NUCLEOTIDE SEQUENCE [LARGE SCALE GENOMIC DNA]</scope>
    <source>
        <strain evidence="2">N3_P5</strain>
    </source>
</reference>
<dbReference type="SMART" id="SM00834">
    <property type="entry name" value="CxxC_CXXC_SSSS"/>
    <property type="match status" value="1"/>
</dbReference>
<gene>
    <name evidence="2" type="ORF">C3L24_11245</name>
</gene>
<comment type="caution">
    <text evidence="2">The sequence shown here is derived from an EMBL/GenBank/DDBJ whole genome shotgun (WGS) entry which is preliminary data.</text>
</comment>